<sequence>MKTYLVSELMKWPKKDAKPTVLCSKKSVMVMLITRNYCIRKQNHHHHHALLMILDNKRLDNVKCLVYPSEF</sequence>
<accession>A0A0A9DB63</accession>
<organism evidence="1">
    <name type="scientific">Arundo donax</name>
    <name type="common">Giant reed</name>
    <name type="synonym">Donax arundinaceus</name>
    <dbReference type="NCBI Taxonomy" id="35708"/>
    <lineage>
        <taxon>Eukaryota</taxon>
        <taxon>Viridiplantae</taxon>
        <taxon>Streptophyta</taxon>
        <taxon>Embryophyta</taxon>
        <taxon>Tracheophyta</taxon>
        <taxon>Spermatophyta</taxon>
        <taxon>Magnoliopsida</taxon>
        <taxon>Liliopsida</taxon>
        <taxon>Poales</taxon>
        <taxon>Poaceae</taxon>
        <taxon>PACMAD clade</taxon>
        <taxon>Arundinoideae</taxon>
        <taxon>Arundineae</taxon>
        <taxon>Arundo</taxon>
    </lineage>
</organism>
<reference evidence="1" key="2">
    <citation type="journal article" date="2015" name="Data Brief">
        <title>Shoot transcriptome of the giant reed, Arundo donax.</title>
        <authorList>
            <person name="Barrero R.A."/>
            <person name="Guerrero F.D."/>
            <person name="Moolhuijzen P."/>
            <person name="Goolsby J.A."/>
            <person name="Tidwell J."/>
            <person name="Bellgard S.E."/>
            <person name="Bellgard M.I."/>
        </authorList>
    </citation>
    <scope>NUCLEOTIDE SEQUENCE</scope>
    <source>
        <tissue evidence="1">Shoot tissue taken approximately 20 cm above the soil surface</tissue>
    </source>
</reference>
<proteinExistence type="predicted"/>
<evidence type="ECO:0000313" key="1">
    <source>
        <dbReference type="EMBL" id="JAD85824.1"/>
    </source>
</evidence>
<reference evidence="1" key="1">
    <citation type="submission" date="2014-09" db="EMBL/GenBank/DDBJ databases">
        <authorList>
            <person name="Magalhaes I.L.F."/>
            <person name="Oliveira U."/>
            <person name="Santos F.R."/>
            <person name="Vidigal T.H.D.A."/>
            <person name="Brescovit A.D."/>
            <person name="Santos A.J."/>
        </authorList>
    </citation>
    <scope>NUCLEOTIDE SEQUENCE</scope>
    <source>
        <tissue evidence="1">Shoot tissue taken approximately 20 cm above the soil surface</tissue>
    </source>
</reference>
<dbReference type="EMBL" id="GBRH01212071">
    <property type="protein sequence ID" value="JAD85824.1"/>
    <property type="molecule type" value="Transcribed_RNA"/>
</dbReference>
<name>A0A0A9DB63_ARUDO</name>
<dbReference type="AlphaFoldDB" id="A0A0A9DB63"/>
<protein>
    <submittedName>
        <fullName evidence="1">Uncharacterized protein</fullName>
    </submittedName>
</protein>